<dbReference type="PANTHER" id="PTHR32378">
    <property type="entry name" value="GUANINE NUCLEOTIDE-BINDING PROTEIN SUBUNIT GAMMA 3"/>
    <property type="match status" value="1"/>
</dbReference>
<dbReference type="PANTHER" id="PTHR32378:SF10">
    <property type="entry name" value="GUANINE NUCLEOTIDE-BINDING PROTEIN SUBUNIT GAMMA 3"/>
    <property type="match status" value="1"/>
</dbReference>
<reference evidence="1" key="1">
    <citation type="submission" date="2017-07" db="EMBL/GenBank/DDBJ databases">
        <title>Taro Niue Genome Assembly and Annotation.</title>
        <authorList>
            <person name="Atibalentja N."/>
            <person name="Keating K."/>
            <person name="Fields C.J."/>
        </authorList>
    </citation>
    <scope>NUCLEOTIDE SEQUENCE</scope>
    <source>
        <strain evidence="1">Niue_2</strain>
        <tissue evidence="1">Leaf</tissue>
    </source>
</reference>
<dbReference type="OrthoDB" id="2006651at2759"/>
<keyword evidence="2" id="KW-1185">Reference proteome</keyword>
<dbReference type="InterPro" id="IPR055305">
    <property type="entry name" value="GG3-like"/>
</dbReference>
<accession>A0A843UAL9</accession>
<evidence type="ECO:0000313" key="2">
    <source>
        <dbReference type="Proteomes" id="UP000652761"/>
    </source>
</evidence>
<proteinExistence type="predicted"/>
<gene>
    <name evidence="1" type="ORF">Taro_012938</name>
</gene>
<dbReference type="AlphaFoldDB" id="A0A843UAL9"/>
<sequence>MPPPLSVHHPTGALRTPSLPACAPPVAVSVIRRRSPSPKSPPTYPDVCGRHQLQVGLQTLNREIGILEALKRAIESGWLMLLEEVGLWIPAEVVNKEIDDKLENEQEPGIFITLTPNCNGS</sequence>
<organism evidence="1 2">
    <name type="scientific">Colocasia esculenta</name>
    <name type="common">Wild taro</name>
    <name type="synonym">Arum esculentum</name>
    <dbReference type="NCBI Taxonomy" id="4460"/>
    <lineage>
        <taxon>Eukaryota</taxon>
        <taxon>Viridiplantae</taxon>
        <taxon>Streptophyta</taxon>
        <taxon>Embryophyta</taxon>
        <taxon>Tracheophyta</taxon>
        <taxon>Spermatophyta</taxon>
        <taxon>Magnoliopsida</taxon>
        <taxon>Liliopsida</taxon>
        <taxon>Araceae</taxon>
        <taxon>Aroideae</taxon>
        <taxon>Colocasieae</taxon>
        <taxon>Colocasia</taxon>
    </lineage>
</organism>
<dbReference type="Proteomes" id="UP000652761">
    <property type="component" value="Unassembled WGS sequence"/>
</dbReference>
<dbReference type="EMBL" id="NMUH01000510">
    <property type="protein sequence ID" value="MQL80491.1"/>
    <property type="molecule type" value="Genomic_DNA"/>
</dbReference>
<comment type="caution">
    <text evidence="1">The sequence shown here is derived from an EMBL/GenBank/DDBJ whole genome shotgun (WGS) entry which is preliminary data.</text>
</comment>
<name>A0A843UAL9_COLES</name>
<protein>
    <submittedName>
        <fullName evidence="1">Uncharacterized protein</fullName>
    </submittedName>
</protein>
<evidence type="ECO:0000313" key="1">
    <source>
        <dbReference type="EMBL" id="MQL80491.1"/>
    </source>
</evidence>